<dbReference type="Proteomes" id="UP000321118">
    <property type="component" value="Unassembled WGS sequence"/>
</dbReference>
<feature type="coiled-coil region" evidence="1">
    <location>
        <begin position="1288"/>
        <end position="1340"/>
    </location>
</feature>
<evidence type="ECO:0000256" key="2">
    <source>
        <dbReference type="SAM" id="MobiDB-lite"/>
    </source>
</evidence>
<feature type="compositionally biased region" description="Basic and acidic residues" evidence="2">
    <location>
        <begin position="108"/>
        <end position="123"/>
    </location>
</feature>
<keyword evidence="1" id="KW-0175">Coiled coil</keyword>
<name>A0A510UYQ3_9CELL</name>
<feature type="region of interest" description="Disordered" evidence="2">
    <location>
        <begin position="90"/>
        <end position="151"/>
    </location>
</feature>
<dbReference type="InterPro" id="IPR016024">
    <property type="entry name" value="ARM-type_fold"/>
</dbReference>
<comment type="caution">
    <text evidence="4">The sequence shown here is derived from an EMBL/GenBank/DDBJ whole genome shotgun (WGS) entry which is preliminary data.</text>
</comment>
<feature type="compositionally biased region" description="Basic and acidic residues" evidence="2">
    <location>
        <begin position="1219"/>
        <end position="1234"/>
    </location>
</feature>
<accession>A0A510UYQ3</accession>
<dbReference type="SUPFAM" id="SSF48371">
    <property type="entry name" value="ARM repeat"/>
    <property type="match status" value="1"/>
</dbReference>
<feature type="region of interest" description="Disordered" evidence="2">
    <location>
        <begin position="1219"/>
        <end position="1250"/>
    </location>
</feature>
<evidence type="ECO:0000313" key="5">
    <source>
        <dbReference type="Proteomes" id="UP000321118"/>
    </source>
</evidence>
<protein>
    <recommendedName>
        <fullName evidence="3">eCIS core domain-containing protein</fullName>
    </recommendedName>
</protein>
<evidence type="ECO:0000256" key="1">
    <source>
        <dbReference type="SAM" id="Coils"/>
    </source>
</evidence>
<proteinExistence type="predicted"/>
<evidence type="ECO:0000313" key="4">
    <source>
        <dbReference type="EMBL" id="GEK19646.1"/>
    </source>
</evidence>
<reference evidence="4 5" key="1">
    <citation type="submission" date="2019-07" db="EMBL/GenBank/DDBJ databases">
        <title>Whole genome shotgun sequence of Cellulomonas xylanilytica NBRC 101102.</title>
        <authorList>
            <person name="Hosoyama A."/>
            <person name="Uohara A."/>
            <person name="Ohji S."/>
            <person name="Ichikawa N."/>
        </authorList>
    </citation>
    <scope>NUCLEOTIDE SEQUENCE [LARGE SCALE GENOMIC DNA]</scope>
    <source>
        <strain evidence="4 5">NBRC 101102</strain>
    </source>
</reference>
<feature type="region of interest" description="Disordered" evidence="2">
    <location>
        <begin position="1"/>
        <end position="34"/>
    </location>
</feature>
<keyword evidence="5" id="KW-1185">Reference proteome</keyword>
<dbReference type="EMBL" id="BJUB01000001">
    <property type="protein sequence ID" value="GEK19646.1"/>
    <property type="molecule type" value="Genomic_DNA"/>
</dbReference>
<dbReference type="InterPro" id="IPR025295">
    <property type="entry name" value="eCIS_core_dom"/>
</dbReference>
<dbReference type="OrthoDB" id="9153660at2"/>
<dbReference type="RefSeq" id="WP_146925173.1">
    <property type="nucleotide sequence ID" value="NZ_BJUB01000001.1"/>
</dbReference>
<feature type="domain" description="eCIS core" evidence="3">
    <location>
        <begin position="169"/>
        <end position="241"/>
    </location>
</feature>
<evidence type="ECO:0000259" key="3">
    <source>
        <dbReference type="Pfam" id="PF13699"/>
    </source>
</evidence>
<sequence length="1356" mass="145499">MPTTLARDVVQEPERRHRAAATGSSAARQPVGPVHSNGQVARLARAGGPAPTAALNAWSNRVARASLAVTHPDDPVEREAERVASDVVHRRTVAEPAAAPAVPPAGRARTDAVPRPRAARDSDTAAPPPSPPADAGSVAEHVEEVAEGGQVEVPQSVASLIASPGTGVPLDPGVQARVAPVLGADLGGVRVHQGPDASAATAALQARAFTVGADIFLGEGESPTDLELMAHESTHVVQQQAVGVLRAEVARLSLGTVMPDWLIQDIQSIPGYSVVSTVIGSDPITGESATESRQGFVEKLLTFGPFGAASGPVLQAAKVLDDVFTMLSEGLERHNLTFARVLADLDSAWEEMSITEGVEFNLAIARRYLSAIVNDVKAFLGEVADAVIAKVRSVLAAVAEPLLEKDSIAPYWSLAKKVLHTNPLTGEAVPATTVEILTDFLTVIGQQKVLDQMVERGTLQKTADWVDSKIDQFKGIVGQVGALLEQAGAALSPANLPNLLDTLPALADQAFSIIKQIGDFAQDVIAQVLVLVKDSLLAWLSSYAKKIPGYELLTVILEKDPFTGDVVPRTAENLIKGFILLLPGGEEMYAKLAESGVIANAAGRITSAMTELNISWALVTDTFLGIWNLVTLESLLSPLQTFDKILDQFGGPLERIIRFAAVVVQVVVELILRLMNFPPEIFGHILGQVESAIDDIKRDPVEFLLNVVEAMKQGFSRFFDNILEHLLKGLAAWMFRGLKSLGIETPTELTLEAAITLVIQVSGVTVELLWQRLAAKIGQEKVDKIREAIELAGQAFSFIKDVQERGIEAIWDKISEQLSNLWDLIFDAAKSWIMKEIVNKAIAKVLSMLDPTGIMAVVNSCIAFFKAVQSVLDYMRELLELIDSYVSTVAQIAKGNVGPGAAMLETGLANAVPVAIGFLANQAGLGDVPEQVKQIIIDLRAKIVEAIDWLIDKAISLAQSALDALFGGEEDEEDVPPVWDGTFKVGAEDHQLYFENDAMLVASEKKHPIPPEVTEARALLDQIRVAFHQKTGRKKGETTIKQRDEQIQKLVDQVKALLIAHPDLWDKLKTGVGHAPNIGNVAPHGSQDTGWQPPKGQEQFMPYWALESEHVIPDNHVTALFEELVIPPTTAVEYSQMTTVMLYIGASALKTATDAAARATLKAKLTAVLDKGVQTLIAIFEADSDEESEPRSFEDAVSKVEQEVWSAFETFETSDAVKRTADAVPAEGKKDRPEQPGTESKVVRGGDDRPAADKVAQAAAAQLVVIKGLAMAEDQGARQKAFEAFNGVDVLRKALVNAKKRLRTAKNNVAAATSTDPAELQKLQDALAVATQEEKDARLARDTATAKAKAEAKLSS</sequence>
<dbReference type="Pfam" id="PF13699">
    <property type="entry name" value="eCIS_core"/>
    <property type="match status" value="1"/>
</dbReference>
<feature type="compositionally biased region" description="Low complexity" evidence="2">
    <location>
        <begin position="94"/>
        <end position="107"/>
    </location>
</feature>
<organism evidence="4 5">
    <name type="scientific">Cellulomonas xylanilytica</name>
    <dbReference type="NCBI Taxonomy" id="233583"/>
    <lineage>
        <taxon>Bacteria</taxon>
        <taxon>Bacillati</taxon>
        <taxon>Actinomycetota</taxon>
        <taxon>Actinomycetes</taxon>
        <taxon>Micrococcales</taxon>
        <taxon>Cellulomonadaceae</taxon>
        <taxon>Cellulomonas</taxon>
    </lineage>
</organism>
<feature type="compositionally biased region" description="Basic and acidic residues" evidence="2">
    <location>
        <begin position="1241"/>
        <end position="1250"/>
    </location>
</feature>
<gene>
    <name evidence="4" type="ORF">CXY01_01660</name>
</gene>